<comment type="caution">
    <text evidence="1">The sequence shown here is derived from an EMBL/GenBank/DDBJ whole genome shotgun (WGS) entry which is preliminary data.</text>
</comment>
<evidence type="ECO:0000313" key="1">
    <source>
        <dbReference type="EMBL" id="PTW48811.1"/>
    </source>
</evidence>
<dbReference type="InterPro" id="IPR021251">
    <property type="entry name" value="DUF2793"/>
</dbReference>
<dbReference type="AlphaFoldDB" id="A0A2T5UBD9"/>
<dbReference type="Proteomes" id="UP000244013">
    <property type="component" value="Unassembled WGS sequence"/>
</dbReference>
<proteinExistence type="predicted"/>
<dbReference type="Pfam" id="PF10983">
    <property type="entry name" value="DUF2793"/>
    <property type="match status" value="1"/>
</dbReference>
<dbReference type="RefSeq" id="WP_107951969.1">
    <property type="nucleotide sequence ID" value="NZ_QAYE01000001.1"/>
</dbReference>
<evidence type="ECO:0000313" key="2">
    <source>
        <dbReference type="Proteomes" id="UP000244013"/>
    </source>
</evidence>
<dbReference type="GeneID" id="91004408"/>
<accession>A0A2T5UBD9</accession>
<gene>
    <name evidence="1" type="ORF">C8J25_101310</name>
</gene>
<dbReference type="OrthoDB" id="564699at2"/>
<name>A0A2T5UBD9_9SPHN</name>
<protein>
    <submittedName>
        <fullName evidence="1">Uncharacterized protein DUF2793</fullName>
    </submittedName>
</protein>
<sequence length="167" mass="16925">MSDDRTARLALPLLQPGQAQKETTHNEALTLLDLAVQASVTAVGTNVPPVAPTAGSAWIVGTAPTGGWAGQARSVAGWTASGWRFLTPREGMTVWSIADGQSVRFAAGAWTLGVLAGAKVSIGGVDVVGPRRTAVPDPAGGTVVDLQSRATIGAILVALRGHGLISV</sequence>
<dbReference type="EMBL" id="QAYE01000001">
    <property type="protein sequence ID" value="PTW48811.1"/>
    <property type="molecule type" value="Genomic_DNA"/>
</dbReference>
<organism evidence="1 2">
    <name type="scientific">Sphingomonas faeni</name>
    <dbReference type="NCBI Taxonomy" id="185950"/>
    <lineage>
        <taxon>Bacteria</taxon>
        <taxon>Pseudomonadati</taxon>
        <taxon>Pseudomonadota</taxon>
        <taxon>Alphaproteobacteria</taxon>
        <taxon>Sphingomonadales</taxon>
        <taxon>Sphingomonadaceae</taxon>
        <taxon>Sphingomonas</taxon>
    </lineage>
</organism>
<reference evidence="1 2" key="1">
    <citation type="submission" date="2018-04" db="EMBL/GenBank/DDBJ databases">
        <title>Genomic Encyclopedia of Type Strains, Phase III (KMG-III): the genomes of soil and plant-associated and newly described type strains.</title>
        <authorList>
            <person name="Whitman W."/>
        </authorList>
    </citation>
    <scope>NUCLEOTIDE SEQUENCE [LARGE SCALE GENOMIC DNA]</scope>
    <source>
        <strain evidence="1 2">MA-olki</strain>
    </source>
</reference>